<dbReference type="EMBL" id="JALLPB020000052">
    <property type="protein sequence ID" value="KAL3822852.1"/>
    <property type="molecule type" value="Genomic_DNA"/>
</dbReference>
<keyword evidence="3" id="KW-1185">Reference proteome</keyword>
<feature type="compositionally biased region" description="Basic and acidic residues" evidence="1">
    <location>
        <begin position="620"/>
        <end position="638"/>
    </location>
</feature>
<sequence length="843" mass="93214">MFPYKIRKPAWGSSKPGAGSTRRGAIGDDGSTDDDDDGAVPPPGVGSSRQVDVVVEDYDPDDPRTVGGNLQRAILMDLIELRVRYRRRVPASPADVATATSALPSPSARRRRRSRGPTVRNDDGGYATTDDGHVSLGSYFSDFKTCFRESHFGAMHTRTIPPRVDRGEYVQLLYSCCFHLLEVSSRNHARNFDGDNGRATSSCWNDDIASYDDNGMNARDLDLSDAIYSIFALYSLHRTNVLPKAPMRRSHHAKGWTPSGKFDEVSLGEAWSMLPIGINSDEDKLYRRTFLSPVRIDRYNFTLLLRLRDTCLARVEQCGVDFMMASLSTMTNDADAVGNGRCEDLRRRRCYCGQARDAAHIIDIMLADDSFFDYCEYHGPHGLEGLCGSPNFYKAHFASIPKNKDTNGPKKNIMTATVPVASGMTKIELNTIGNEDLMLESLDLQNLSKMVESHCSNLNSVITNLRMSRFTDGILQPKQRELVENTLRGIVSRPTYVELIDKLNVEKASSSDSCDASPSRSEAKSPPELQPAESNQKLLLKFPEIFSPFCEIDFTSEAMLIRKAVAKEKKAHLKGGSIIVDAEIQHRDCLVPAENQQDEDSIDDDAPPLTTVQQRKKRRRELDDLSELHQEEMSDDGKSNYSVNDVSIATGPGKKSLLSLLSIPEGNEDEDDKPTDIFAQEDDFSIATGAGRNALLSLLSMAESTFDSDHIDDESLPIEDEESDLRSLESSLNSAAISALNDDASVTCGMGKRALQFLLAGHADDRPLQPAKSRAKKKAPENTKRTVRQKLVKKKERKARLDDGIFAEDNEDTLSNGEFSVLTEDAGRNALAALLSNTETAEV</sequence>
<feature type="compositionally biased region" description="Low complexity" evidence="1">
    <location>
        <begin position="97"/>
        <end position="107"/>
    </location>
</feature>
<dbReference type="AlphaFoldDB" id="A0ABD3SEH1"/>
<comment type="caution">
    <text evidence="2">The sequence shown here is derived from an EMBL/GenBank/DDBJ whole genome shotgun (WGS) entry which is preliminary data.</text>
</comment>
<gene>
    <name evidence="2" type="ORF">ACHAXA_006216</name>
</gene>
<feature type="compositionally biased region" description="Acidic residues" evidence="1">
    <location>
        <begin position="596"/>
        <end position="606"/>
    </location>
</feature>
<feature type="region of interest" description="Disordered" evidence="1">
    <location>
        <begin position="509"/>
        <end position="531"/>
    </location>
</feature>
<dbReference type="Proteomes" id="UP001530377">
    <property type="component" value="Unassembled WGS sequence"/>
</dbReference>
<name>A0ABD3SEH1_9STRA</name>
<reference evidence="2 3" key="1">
    <citation type="submission" date="2024-10" db="EMBL/GenBank/DDBJ databases">
        <title>Updated reference genomes for cyclostephanoid diatoms.</title>
        <authorList>
            <person name="Roberts W.R."/>
            <person name="Alverson A.J."/>
        </authorList>
    </citation>
    <scope>NUCLEOTIDE SEQUENCE [LARGE SCALE GENOMIC DNA]</scope>
    <source>
        <strain evidence="2 3">AJA228-03</strain>
    </source>
</reference>
<evidence type="ECO:0000313" key="3">
    <source>
        <dbReference type="Proteomes" id="UP001530377"/>
    </source>
</evidence>
<evidence type="ECO:0000256" key="1">
    <source>
        <dbReference type="SAM" id="MobiDB-lite"/>
    </source>
</evidence>
<feature type="region of interest" description="Disordered" evidence="1">
    <location>
        <begin position="595"/>
        <end position="642"/>
    </location>
</feature>
<protein>
    <submittedName>
        <fullName evidence="2">Uncharacterized protein</fullName>
    </submittedName>
</protein>
<evidence type="ECO:0000313" key="2">
    <source>
        <dbReference type="EMBL" id="KAL3822852.1"/>
    </source>
</evidence>
<feature type="region of interest" description="Disordered" evidence="1">
    <location>
        <begin position="1"/>
        <end position="49"/>
    </location>
</feature>
<organism evidence="2 3">
    <name type="scientific">Cyclostephanos tholiformis</name>
    <dbReference type="NCBI Taxonomy" id="382380"/>
    <lineage>
        <taxon>Eukaryota</taxon>
        <taxon>Sar</taxon>
        <taxon>Stramenopiles</taxon>
        <taxon>Ochrophyta</taxon>
        <taxon>Bacillariophyta</taxon>
        <taxon>Coscinodiscophyceae</taxon>
        <taxon>Thalassiosirophycidae</taxon>
        <taxon>Stephanodiscales</taxon>
        <taxon>Stephanodiscaceae</taxon>
        <taxon>Cyclostephanos</taxon>
    </lineage>
</organism>
<feature type="compositionally biased region" description="Basic residues" evidence="1">
    <location>
        <begin position="785"/>
        <end position="795"/>
    </location>
</feature>
<proteinExistence type="predicted"/>
<feature type="compositionally biased region" description="Low complexity" evidence="1">
    <location>
        <begin position="509"/>
        <end position="520"/>
    </location>
</feature>
<accession>A0ABD3SEH1</accession>
<feature type="region of interest" description="Disordered" evidence="1">
    <location>
        <begin position="766"/>
        <end position="795"/>
    </location>
</feature>
<feature type="region of interest" description="Disordered" evidence="1">
    <location>
        <begin position="93"/>
        <end position="128"/>
    </location>
</feature>